<gene>
    <name evidence="2" type="ORF">H9729_05090</name>
</gene>
<evidence type="ECO:0000256" key="1">
    <source>
        <dbReference type="SAM" id="SignalP"/>
    </source>
</evidence>
<dbReference type="Proteomes" id="UP000886750">
    <property type="component" value="Unassembled WGS sequence"/>
</dbReference>
<reference evidence="2" key="2">
    <citation type="submission" date="2021-04" db="EMBL/GenBank/DDBJ databases">
        <authorList>
            <person name="Gilroy R."/>
        </authorList>
    </citation>
    <scope>NUCLEOTIDE SEQUENCE</scope>
    <source>
        <strain evidence="2">1345</strain>
    </source>
</reference>
<protein>
    <recommendedName>
        <fullName evidence="4">GLUG domain-containing protein</fullName>
    </recommendedName>
</protein>
<evidence type="ECO:0000313" key="2">
    <source>
        <dbReference type="EMBL" id="HIY97045.1"/>
    </source>
</evidence>
<dbReference type="AlphaFoldDB" id="A0A9D1ZWD7"/>
<comment type="caution">
    <text evidence="2">The sequence shown here is derived from an EMBL/GenBank/DDBJ whole genome shotgun (WGS) entry which is preliminary data.</text>
</comment>
<organism evidence="2 3">
    <name type="scientific">Candidatus Borkfalkia excrementigallinarum</name>
    <dbReference type="NCBI Taxonomy" id="2838506"/>
    <lineage>
        <taxon>Bacteria</taxon>
        <taxon>Bacillati</taxon>
        <taxon>Bacillota</taxon>
        <taxon>Clostridia</taxon>
        <taxon>Christensenellales</taxon>
        <taxon>Christensenellaceae</taxon>
        <taxon>Candidatus Borkfalkia</taxon>
    </lineage>
</organism>
<proteinExistence type="predicted"/>
<evidence type="ECO:0008006" key="4">
    <source>
        <dbReference type="Google" id="ProtNLM"/>
    </source>
</evidence>
<dbReference type="PROSITE" id="PS51257">
    <property type="entry name" value="PROKAR_LIPOPROTEIN"/>
    <property type="match status" value="1"/>
</dbReference>
<accession>A0A9D1ZWD7</accession>
<name>A0A9D1ZWD7_9FIRM</name>
<keyword evidence="1" id="KW-0732">Signal</keyword>
<reference evidence="2" key="1">
    <citation type="journal article" date="2021" name="PeerJ">
        <title>Extensive microbial diversity within the chicken gut microbiome revealed by metagenomics and culture.</title>
        <authorList>
            <person name="Gilroy R."/>
            <person name="Ravi A."/>
            <person name="Getino M."/>
            <person name="Pursley I."/>
            <person name="Horton D.L."/>
            <person name="Alikhan N.F."/>
            <person name="Baker D."/>
            <person name="Gharbi K."/>
            <person name="Hall N."/>
            <person name="Watson M."/>
            <person name="Adriaenssens E.M."/>
            <person name="Foster-Nyarko E."/>
            <person name="Jarju S."/>
            <person name="Secka A."/>
            <person name="Antonio M."/>
            <person name="Oren A."/>
            <person name="Chaudhuri R.R."/>
            <person name="La Ragione R."/>
            <person name="Hildebrand F."/>
            <person name="Pallen M.J."/>
        </authorList>
    </citation>
    <scope>NUCLEOTIDE SEQUENCE</scope>
    <source>
        <strain evidence="2">1345</strain>
    </source>
</reference>
<feature type="chain" id="PRO_5038910757" description="GLUG domain-containing protein" evidence="1">
    <location>
        <begin position="26"/>
        <end position="443"/>
    </location>
</feature>
<feature type="signal peptide" evidence="1">
    <location>
        <begin position="1"/>
        <end position="25"/>
    </location>
</feature>
<evidence type="ECO:0000313" key="3">
    <source>
        <dbReference type="Proteomes" id="UP000886750"/>
    </source>
</evidence>
<dbReference type="Gene3D" id="2.160.20.110">
    <property type="match status" value="1"/>
</dbReference>
<dbReference type="EMBL" id="DXCQ01000042">
    <property type="protein sequence ID" value="HIY97045.1"/>
    <property type="molecule type" value="Genomic_DNA"/>
</dbReference>
<sequence>MKKLFTILAALAVVCCILAGCGQGAALEQGSKVYDGNAVFELGEANTENFSVSIPEKGTGSVERIVIGSKNYTEDFSYSGGVLTIANSLMQTVSSGERQLRVYFEKENDADRDVLDDSCKILFVDKVIRTAQEFQQIGEDLNGSYILANDIDCSSIQSFKPFGRNSGDALDQNNRFFHGVFEGNGYTVSNINIDYRDLEDDPYYNQGQVLGIFTNIGTAGIVRNTTFKNIRVDSRTIAGAICGNNEGRIQNCAVLDSYVTQDCGFGVTCNAAVAVGINAGGGIIENCYAADSAAINRGGWVLVKAEDGVTDMYMTFTANTIYQLAFCGKTWGLIQNCFALDHGVVQPEYMEEKIVSSIEGTEEPFEITERLPVASDLEFFGFSRLDDDPNEGGDAFTGRMVNCQMLSFAEMKTAQNYIDAKFDTAVWNIADGAYPTLKRVFEI</sequence>